<feature type="compositionally biased region" description="Basic and acidic residues" evidence="5">
    <location>
        <begin position="16"/>
        <end position="40"/>
    </location>
</feature>
<dbReference type="FunFam" id="3.30.40.10:FF:000489">
    <property type="entry name" value="E3 ubiquitin-protein ligase PRT1"/>
    <property type="match status" value="1"/>
</dbReference>
<feature type="compositionally biased region" description="Acidic residues" evidence="5">
    <location>
        <begin position="574"/>
        <end position="584"/>
    </location>
</feature>
<dbReference type="PROSITE" id="PS50089">
    <property type="entry name" value="ZF_RING_2"/>
    <property type="match status" value="2"/>
</dbReference>
<keyword evidence="2 4" id="KW-0863">Zinc-finger</keyword>
<evidence type="ECO:0000256" key="1">
    <source>
        <dbReference type="ARBA" id="ARBA00022723"/>
    </source>
</evidence>
<dbReference type="GO" id="GO:0061630">
    <property type="term" value="F:ubiquitin protein ligase activity"/>
    <property type="evidence" value="ECO:0007669"/>
    <property type="project" value="TreeGrafter"/>
</dbReference>
<organism evidence="8 9">
    <name type="scientific">Gossypium australe</name>
    <dbReference type="NCBI Taxonomy" id="47621"/>
    <lineage>
        <taxon>Eukaryota</taxon>
        <taxon>Viridiplantae</taxon>
        <taxon>Streptophyta</taxon>
        <taxon>Embryophyta</taxon>
        <taxon>Tracheophyta</taxon>
        <taxon>Spermatophyta</taxon>
        <taxon>Magnoliopsida</taxon>
        <taxon>eudicotyledons</taxon>
        <taxon>Gunneridae</taxon>
        <taxon>Pentapetalae</taxon>
        <taxon>rosids</taxon>
        <taxon>malvids</taxon>
        <taxon>Malvales</taxon>
        <taxon>Malvaceae</taxon>
        <taxon>Malvoideae</taxon>
        <taxon>Gossypium</taxon>
    </lineage>
</organism>
<dbReference type="InterPro" id="IPR001841">
    <property type="entry name" value="Znf_RING"/>
</dbReference>
<dbReference type="OrthoDB" id="6270329at2759"/>
<dbReference type="InterPro" id="IPR043145">
    <property type="entry name" value="Znf_ZZ_sf"/>
</dbReference>
<evidence type="ECO:0000256" key="5">
    <source>
        <dbReference type="SAM" id="MobiDB-lite"/>
    </source>
</evidence>
<dbReference type="InterPro" id="IPR000433">
    <property type="entry name" value="Znf_ZZ"/>
</dbReference>
<keyword evidence="9" id="KW-1185">Reference proteome</keyword>
<keyword evidence="1" id="KW-0479">Metal-binding</keyword>
<dbReference type="EMBL" id="SMMG02000002">
    <property type="protein sequence ID" value="KAA3484019.1"/>
    <property type="molecule type" value="Genomic_DNA"/>
</dbReference>
<dbReference type="FunFam" id="3.30.60.90:FF:000014">
    <property type="entry name" value="E3 ubiquitin-protein ligase PRT1"/>
    <property type="match status" value="1"/>
</dbReference>
<dbReference type="Gene3D" id="3.30.60.90">
    <property type="match status" value="1"/>
</dbReference>
<dbReference type="GO" id="GO:0008270">
    <property type="term" value="F:zinc ion binding"/>
    <property type="evidence" value="ECO:0007669"/>
    <property type="project" value="UniProtKB-KW"/>
</dbReference>
<dbReference type="PANTHER" id="PTHR15898">
    <property type="entry name" value="BIFUNCTIONAL APOPTOSIS REGULATOR"/>
    <property type="match status" value="1"/>
</dbReference>
<gene>
    <name evidence="8" type="ORF">EPI10_006132</name>
</gene>
<dbReference type="SMART" id="SM00291">
    <property type="entry name" value="ZnF_ZZ"/>
    <property type="match status" value="1"/>
</dbReference>
<dbReference type="GO" id="GO:0043161">
    <property type="term" value="P:proteasome-mediated ubiquitin-dependent protein catabolic process"/>
    <property type="evidence" value="ECO:0007669"/>
    <property type="project" value="TreeGrafter"/>
</dbReference>
<proteinExistence type="predicted"/>
<dbReference type="PROSITE" id="PS50135">
    <property type="entry name" value="ZF_ZZ_2"/>
    <property type="match status" value="1"/>
</dbReference>
<evidence type="ECO:0000256" key="4">
    <source>
        <dbReference type="PROSITE-ProRule" id="PRU00228"/>
    </source>
</evidence>
<dbReference type="Gene3D" id="3.30.40.10">
    <property type="entry name" value="Zinc/RING finger domain, C3HC4 (zinc finger)"/>
    <property type="match status" value="2"/>
</dbReference>
<feature type="region of interest" description="Disordered" evidence="5">
    <location>
        <begin position="523"/>
        <end position="592"/>
    </location>
</feature>
<feature type="region of interest" description="Disordered" evidence="5">
    <location>
        <begin position="1"/>
        <end position="40"/>
    </location>
</feature>
<dbReference type="Proteomes" id="UP000325315">
    <property type="component" value="Unassembled WGS sequence"/>
</dbReference>
<feature type="domain" description="ZZ-type" evidence="7">
    <location>
        <begin position="449"/>
        <end position="513"/>
    </location>
</feature>
<sequence>MEKEEKTNINIDETLTETKKDECLEQHQQRKGEAEGEREATNDLPSEEIFDEFQCCICLELLYKPVVLACGHMSCFWCVYNAMNHVHESHCPICRCPYNHFPSVCQMLHFLLLKLYPVAYNRRERQVREEEKRAGHFSLQFDQNLVDPNLCENSDILRNNNTCAHLQMDGHLESCSNVLESSLFRDSPKTTMEDENGITSNSESVEVDAIALNQGKTLLSNDSEHRDEKVVSVADLLCAACNRLLFRPVVLNCGHVYCETCFVIPKDEMLRCQVCKSLQPNGFPGVCLILHHFLARQFPEEYSERLKEPNCQYPALRIIYDVYIIYVQHQSSLGCFDHYAILSCLTKRFNFNHKKEHMVQIKSFGKAGKNGAFSHVHMHVLVRASSIFLVNPCCISPKLQLSILCHAKHLGYSRGRENGTQAPRHANQLTSISSDVYSSWFFGNGPKVHVAVGCDYCGMSPIIGERYKCKDCVEKIGFDLCESCYKSPATIPGRFNQQHKPDHQFKIVQPLSIRDLMLRLNSEQSDDDDDGGSDASEHMDGASHTPGMQEDESNAVSQEPEDISPLIFSVDVSLDQEDNSEDPSDNISSGLT</sequence>
<evidence type="ECO:0000313" key="9">
    <source>
        <dbReference type="Proteomes" id="UP000325315"/>
    </source>
</evidence>
<comment type="caution">
    <text evidence="8">The sequence shown here is derived from an EMBL/GenBank/DDBJ whole genome shotgun (WGS) entry which is preliminary data.</text>
</comment>
<dbReference type="PANTHER" id="PTHR15898:SF15">
    <property type="entry name" value="E3 UBIQUITIN-PROTEIN LIGASE PRT1-LIKE"/>
    <property type="match status" value="1"/>
</dbReference>
<dbReference type="InterPro" id="IPR013083">
    <property type="entry name" value="Znf_RING/FYVE/PHD"/>
</dbReference>
<accession>A0A5B6WQ60</accession>
<protein>
    <submittedName>
        <fullName evidence="8">E3 ubiquitin-protein ligase PRT1-like protein</fullName>
    </submittedName>
</protein>
<evidence type="ECO:0000313" key="8">
    <source>
        <dbReference type="EMBL" id="KAA3484019.1"/>
    </source>
</evidence>
<keyword evidence="3" id="KW-0862">Zinc</keyword>
<evidence type="ECO:0000259" key="7">
    <source>
        <dbReference type="PROSITE" id="PS50135"/>
    </source>
</evidence>
<evidence type="ECO:0000256" key="2">
    <source>
        <dbReference type="ARBA" id="ARBA00022771"/>
    </source>
</evidence>
<dbReference type="Pfam" id="PF00569">
    <property type="entry name" value="ZZ"/>
    <property type="match status" value="1"/>
</dbReference>
<name>A0A5B6WQ60_9ROSI</name>
<dbReference type="SMART" id="SM00184">
    <property type="entry name" value="RING"/>
    <property type="match status" value="2"/>
</dbReference>
<feature type="domain" description="RING-type" evidence="6">
    <location>
        <begin position="55"/>
        <end position="95"/>
    </location>
</feature>
<dbReference type="SUPFAM" id="SSF57850">
    <property type="entry name" value="RING/U-box"/>
    <property type="match status" value="3"/>
</dbReference>
<evidence type="ECO:0000259" key="6">
    <source>
        <dbReference type="PROSITE" id="PS50089"/>
    </source>
</evidence>
<evidence type="ECO:0000256" key="3">
    <source>
        <dbReference type="ARBA" id="ARBA00022833"/>
    </source>
</evidence>
<feature type="domain" description="RING-type" evidence="6">
    <location>
        <begin position="238"/>
        <end position="276"/>
    </location>
</feature>
<reference evidence="9" key="1">
    <citation type="journal article" date="2019" name="Plant Biotechnol. J.">
        <title>Genome sequencing of the Australian wild diploid species Gossypium australe highlights disease resistance and delayed gland morphogenesis.</title>
        <authorList>
            <person name="Cai Y."/>
            <person name="Cai X."/>
            <person name="Wang Q."/>
            <person name="Wang P."/>
            <person name="Zhang Y."/>
            <person name="Cai C."/>
            <person name="Xu Y."/>
            <person name="Wang K."/>
            <person name="Zhou Z."/>
            <person name="Wang C."/>
            <person name="Geng S."/>
            <person name="Li B."/>
            <person name="Dong Q."/>
            <person name="Hou Y."/>
            <person name="Wang H."/>
            <person name="Ai P."/>
            <person name="Liu Z."/>
            <person name="Yi F."/>
            <person name="Sun M."/>
            <person name="An G."/>
            <person name="Cheng J."/>
            <person name="Zhang Y."/>
            <person name="Shi Q."/>
            <person name="Xie Y."/>
            <person name="Shi X."/>
            <person name="Chang Y."/>
            <person name="Huang F."/>
            <person name="Chen Y."/>
            <person name="Hong S."/>
            <person name="Mi L."/>
            <person name="Sun Q."/>
            <person name="Zhang L."/>
            <person name="Zhou B."/>
            <person name="Peng R."/>
            <person name="Zhang X."/>
            <person name="Liu F."/>
        </authorList>
    </citation>
    <scope>NUCLEOTIDE SEQUENCE [LARGE SCALE GENOMIC DNA]</scope>
    <source>
        <strain evidence="9">cv. PA1801</strain>
    </source>
</reference>
<dbReference type="AlphaFoldDB" id="A0A5B6WQ60"/>